<keyword evidence="4" id="KW-1185">Reference proteome</keyword>
<dbReference type="EMBL" id="KI546116">
    <property type="protein sequence ID" value="EST44428.1"/>
    <property type="molecule type" value="Genomic_DNA"/>
</dbReference>
<reference evidence="2 3" key="1">
    <citation type="journal article" date="2014" name="PLoS Genet.">
        <title>The Genome of Spironucleus salmonicida Highlights a Fish Pathogen Adapted to Fluctuating Environments.</title>
        <authorList>
            <person name="Xu F."/>
            <person name="Jerlstrom-Hultqvist J."/>
            <person name="Einarsson E."/>
            <person name="Astvaldsson A."/>
            <person name="Svard S.G."/>
            <person name="Andersson J.O."/>
        </authorList>
    </citation>
    <scope>NUCLEOTIDE SEQUENCE</scope>
    <source>
        <strain evidence="3">ATCC 50377</strain>
    </source>
</reference>
<evidence type="ECO:0000256" key="1">
    <source>
        <dbReference type="SAM" id="MobiDB-lite"/>
    </source>
</evidence>
<evidence type="ECO:0000313" key="2">
    <source>
        <dbReference type="EMBL" id="EST44428.1"/>
    </source>
</evidence>
<organism evidence="2">
    <name type="scientific">Spironucleus salmonicida</name>
    <dbReference type="NCBI Taxonomy" id="348837"/>
    <lineage>
        <taxon>Eukaryota</taxon>
        <taxon>Metamonada</taxon>
        <taxon>Diplomonadida</taxon>
        <taxon>Hexamitidae</taxon>
        <taxon>Hexamitinae</taxon>
        <taxon>Spironucleus</taxon>
    </lineage>
</organism>
<name>V6LJ96_9EUKA</name>
<sequence length="111" mass="12830">MGCGYISSFEEEVMLVNKGIHIRHIQQGSKDVPFIVIGQQQGNQEDDQERSQQLQQKNGDDKVQLYLDHQLTQQVVWTDFDTKHEERSDSYDPNLTNQNQVGLGRINTIQE</sequence>
<dbReference type="Proteomes" id="UP000018208">
    <property type="component" value="Unassembled WGS sequence"/>
</dbReference>
<dbReference type="AlphaFoldDB" id="V6LJ96"/>
<evidence type="ECO:0000313" key="3">
    <source>
        <dbReference type="EMBL" id="KAH0576323.1"/>
    </source>
</evidence>
<evidence type="ECO:0000313" key="4">
    <source>
        <dbReference type="Proteomes" id="UP000018208"/>
    </source>
</evidence>
<accession>V6LJ96</accession>
<reference evidence="3" key="2">
    <citation type="submission" date="2020-12" db="EMBL/GenBank/DDBJ databases">
        <title>New Spironucleus salmonicida genome in near-complete chromosomes.</title>
        <authorList>
            <person name="Xu F."/>
            <person name="Kurt Z."/>
            <person name="Jimenez-Gonzalez A."/>
            <person name="Astvaldsson A."/>
            <person name="Andersson J.O."/>
            <person name="Svard S.G."/>
        </authorList>
    </citation>
    <scope>NUCLEOTIDE SEQUENCE</scope>
    <source>
        <strain evidence="3">ATCC 50377</strain>
    </source>
</reference>
<gene>
    <name evidence="2" type="ORF">SS50377_15734</name>
    <name evidence="3" type="ORF">SS50377_21886</name>
</gene>
<protein>
    <submittedName>
        <fullName evidence="2">Uncharacterized protein</fullName>
    </submittedName>
</protein>
<dbReference type="EMBL" id="AUWU02000002">
    <property type="protein sequence ID" value="KAH0576323.1"/>
    <property type="molecule type" value="Genomic_DNA"/>
</dbReference>
<feature type="compositionally biased region" description="Polar residues" evidence="1">
    <location>
        <begin position="91"/>
        <end position="111"/>
    </location>
</feature>
<dbReference type="VEuPathDB" id="GiardiaDB:SS50377_21886"/>
<feature type="region of interest" description="Disordered" evidence="1">
    <location>
        <begin position="83"/>
        <end position="111"/>
    </location>
</feature>
<proteinExistence type="predicted"/>